<keyword evidence="2" id="KW-1185">Reference proteome</keyword>
<gene>
    <name evidence="1" type="ORF">ACJMK2_007465</name>
</gene>
<evidence type="ECO:0008006" key="3">
    <source>
        <dbReference type="Google" id="ProtNLM"/>
    </source>
</evidence>
<proteinExistence type="predicted"/>
<organism evidence="1 2">
    <name type="scientific">Sinanodonta woodiana</name>
    <name type="common">Chinese pond mussel</name>
    <name type="synonym">Anodonta woodiana</name>
    <dbReference type="NCBI Taxonomy" id="1069815"/>
    <lineage>
        <taxon>Eukaryota</taxon>
        <taxon>Metazoa</taxon>
        <taxon>Spiralia</taxon>
        <taxon>Lophotrochozoa</taxon>
        <taxon>Mollusca</taxon>
        <taxon>Bivalvia</taxon>
        <taxon>Autobranchia</taxon>
        <taxon>Heteroconchia</taxon>
        <taxon>Palaeoheterodonta</taxon>
        <taxon>Unionida</taxon>
        <taxon>Unionoidea</taxon>
        <taxon>Unionidae</taxon>
        <taxon>Unioninae</taxon>
        <taxon>Sinanodonta</taxon>
    </lineage>
</organism>
<evidence type="ECO:0000313" key="2">
    <source>
        <dbReference type="Proteomes" id="UP001634394"/>
    </source>
</evidence>
<protein>
    <recommendedName>
        <fullName evidence="3">Endonuclease/exonuclease/phosphatase domain-containing protein</fullName>
    </recommendedName>
</protein>
<dbReference type="PANTHER" id="PTHR33395:SF22">
    <property type="entry name" value="REVERSE TRANSCRIPTASE DOMAIN-CONTAINING PROTEIN"/>
    <property type="match status" value="1"/>
</dbReference>
<reference evidence="1 2" key="1">
    <citation type="submission" date="2024-11" db="EMBL/GenBank/DDBJ databases">
        <title>Chromosome-level genome assembly of the freshwater bivalve Anodonta woodiana.</title>
        <authorList>
            <person name="Chen X."/>
        </authorList>
    </citation>
    <scope>NUCLEOTIDE SEQUENCE [LARGE SCALE GENOMIC DNA]</scope>
    <source>
        <strain evidence="1">MN2024</strain>
        <tissue evidence="1">Gills</tissue>
    </source>
</reference>
<dbReference type="SUPFAM" id="SSF56219">
    <property type="entry name" value="DNase I-like"/>
    <property type="match status" value="1"/>
</dbReference>
<evidence type="ECO:0000313" key="1">
    <source>
        <dbReference type="EMBL" id="KAL3861431.1"/>
    </source>
</evidence>
<sequence>MKNEIYNALKNVSWESTNFSTSLFNTSIFETSTTFSYLDDSNTNSEISFSHPAATSSPSKVETKRDDLPLRVLIINCQSIKTPGKHAELASTIDSTQVDIIIGTESWLKPSIKSQEVFPAEFNCYRKDRPTGEGGGVFILIYNKYDSEKPEFLKVNNDCELVWAKIKVTGAKDLYVGSLYRPPNNSDPEYLTTLESCLTKIQRQWSPSLARRRLQPSRYRLVQRNNQNHCNS</sequence>
<dbReference type="InterPro" id="IPR036691">
    <property type="entry name" value="Endo/exonu/phosph_ase_sf"/>
</dbReference>
<dbReference type="PANTHER" id="PTHR33395">
    <property type="entry name" value="TRANSCRIPTASE, PUTATIVE-RELATED-RELATED"/>
    <property type="match status" value="1"/>
</dbReference>
<name>A0ABD3VJW1_SINWO</name>
<dbReference type="AlphaFoldDB" id="A0ABD3VJW1"/>
<comment type="caution">
    <text evidence="1">The sequence shown here is derived from an EMBL/GenBank/DDBJ whole genome shotgun (WGS) entry which is preliminary data.</text>
</comment>
<accession>A0ABD3VJW1</accession>
<dbReference type="EMBL" id="JBJQND010000011">
    <property type="protein sequence ID" value="KAL3861431.1"/>
    <property type="molecule type" value="Genomic_DNA"/>
</dbReference>
<dbReference type="Proteomes" id="UP001634394">
    <property type="component" value="Unassembled WGS sequence"/>
</dbReference>
<dbReference type="Gene3D" id="3.60.10.10">
    <property type="entry name" value="Endonuclease/exonuclease/phosphatase"/>
    <property type="match status" value="1"/>
</dbReference>